<feature type="non-terminal residue" evidence="1">
    <location>
        <position position="1"/>
    </location>
</feature>
<organism evidence="1 2">
    <name type="scientific">Racocetra persica</name>
    <dbReference type="NCBI Taxonomy" id="160502"/>
    <lineage>
        <taxon>Eukaryota</taxon>
        <taxon>Fungi</taxon>
        <taxon>Fungi incertae sedis</taxon>
        <taxon>Mucoromycota</taxon>
        <taxon>Glomeromycotina</taxon>
        <taxon>Glomeromycetes</taxon>
        <taxon>Diversisporales</taxon>
        <taxon>Gigasporaceae</taxon>
        <taxon>Racocetra</taxon>
    </lineage>
</organism>
<proteinExistence type="predicted"/>
<accession>A0ACA9SQZ5</accession>
<evidence type="ECO:0000313" key="1">
    <source>
        <dbReference type="EMBL" id="CAG8846658.1"/>
    </source>
</evidence>
<comment type="caution">
    <text evidence="1">The sequence shown here is derived from an EMBL/GenBank/DDBJ whole genome shotgun (WGS) entry which is preliminary data.</text>
</comment>
<sequence length="82" mass="9028">SVGNIMNCEDDQIRVSSENSLDNIVSDHSTTLLIENIVDLIAGNNSEHSARTAQTISLADLNYNPLDVLNSFLERESHNNSQ</sequence>
<protein>
    <submittedName>
        <fullName evidence="1">24909_t:CDS:1</fullName>
    </submittedName>
</protein>
<gene>
    <name evidence="1" type="ORF">RPERSI_LOCUS34255</name>
</gene>
<evidence type="ECO:0000313" key="2">
    <source>
        <dbReference type="Proteomes" id="UP000789920"/>
    </source>
</evidence>
<reference evidence="1" key="1">
    <citation type="submission" date="2021-06" db="EMBL/GenBank/DDBJ databases">
        <authorList>
            <person name="Kallberg Y."/>
            <person name="Tangrot J."/>
            <person name="Rosling A."/>
        </authorList>
    </citation>
    <scope>NUCLEOTIDE SEQUENCE</scope>
    <source>
        <strain evidence="1">MA461A</strain>
    </source>
</reference>
<name>A0ACA9SQZ5_9GLOM</name>
<dbReference type="EMBL" id="CAJVQC010152311">
    <property type="protein sequence ID" value="CAG8846658.1"/>
    <property type="molecule type" value="Genomic_DNA"/>
</dbReference>
<keyword evidence="2" id="KW-1185">Reference proteome</keyword>
<dbReference type="Proteomes" id="UP000789920">
    <property type="component" value="Unassembled WGS sequence"/>
</dbReference>